<dbReference type="PANTHER" id="PTHR46010:SF1">
    <property type="entry name" value="PROTEIN IWS1 HOMOLOG"/>
    <property type="match status" value="1"/>
</dbReference>
<dbReference type="AlphaFoldDB" id="A0AAV9IYN9"/>
<sequence length="443" mass="48353">MEPETRVDATKAALEDIFGSDEEEEVEGVPRRPVESVTEGEERGERGEGHSAAAAAAAAPPSPSAGDEAASAPPQQLLDDFIDDAEADLSLLKEDPDDVIRTEGGFASDASDGAQGTSRPLTEFDRTLRSLQQRRRRQELTPMERERVAARLLKRMRAAVDADIVSMRLGRPALSKLRMLHDAETGLRRKELRAPLVRQGLLGVLRRWLDPLPNGAPPSIDVRSRVLDWLAVFDPRARDDEDDMDEAEDADEAGAKALAVAAGRRSRGASAKEWEMALLASGIGRCVHYYKLYDPDPECQRKADRLVRRWVSLVLRQDTNYSDALRERYQQVATASARVGGRQERNVPAAAAAADSTATGSRPSSLAPPSLPASLSAAVPERVDVTWTRMPVAEELPAVPRAKSARDRHMDRHLKRLREGTTSAGMAAERAVSVSRSSQDPGL</sequence>
<feature type="compositionally biased region" description="Acidic residues" evidence="1">
    <location>
        <begin position="18"/>
        <end position="27"/>
    </location>
</feature>
<dbReference type="InterPro" id="IPR035441">
    <property type="entry name" value="TFIIS/LEDGF_dom_sf"/>
</dbReference>
<evidence type="ECO:0000313" key="2">
    <source>
        <dbReference type="EMBL" id="KAK4537206.1"/>
    </source>
</evidence>
<evidence type="ECO:0008006" key="4">
    <source>
        <dbReference type="Google" id="ProtNLM"/>
    </source>
</evidence>
<organism evidence="2 3">
    <name type="scientific">Cyanidium caldarium</name>
    <name type="common">Red alga</name>
    <dbReference type="NCBI Taxonomy" id="2771"/>
    <lineage>
        <taxon>Eukaryota</taxon>
        <taxon>Rhodophyta</taxon>
        <taxon>Bangiophyceae</taxon>
        <taxon>Cyanidiales</taxon>
        <taxon>Cyanidiaceae</taxon>
        <taxon>Cyanidium</taxon>
    </lineage>
</organism>
<feature type="region of interest" description="Disordered" evidence="1">
    <location>
        <begin position="93"/>
        <end position="122"/>
    </location>
</feature>
<keyword evidence="3" id="KW-1185">Reference proteome</keyword>
<feature type="compositionally biased region" description="Low complexity" evidence="1">
    <location>
        <begin position="427"/>
        <end position="443"/>
    </location>
</feature>
<feature type="region of interest" description="Disordered" evidence="1">
    <location>
        <begin position="337"/>
        <end position="373"/>
    </location>
</feature>
<gene>
    <name evidence="2" type="ORF">CDCA_CDCA11G3231</name>
</gene>
<evidence type="ECO:0000313" key="3">
    <source>
        <dbReference type="Proteomes" id="UP001301350"/>
    </source>
</evidence>
<protein>
    <recommendedName>
        <fullName evidence="4">TFIIS N-terminal domain-containing protein</fullName>
    </recommendedName>
</protein>
<dbReference type="EMBL" id="JANCYW010000011">
    <property type="protein sequence ID" value="KAK4537206.1"/>
    <property type="molecule type" value="Genomic_DNA"/>
</dbReference>
<dbReference type="Gene3D" id="1.20.930.10">
    <property type="entry name" value="Conserved domain common to transcription factors TFIIS, elongin A, CRSP70"/>
    <property type="match status" value="1"/>
</dbReference>
<dbReference type="GO" id="GO:0016973">
    <property type="term" value="P:poly(A)+ mRNA export from nucleus"/>
    <property type="evidence" value="ECO:0007669"/>
    <property type="project" value="TreeGrafter"/>
</dbReference>
<comment type="caution">
    <text evidence="2">The sequence shown here is derived from an EMBL/GenBank/DDBJ whole genome shotgun (WGS) entry which is preliminary data.</text>
</comment>
<dbReference type="InterPro" id="IPR051037">
    <property type="entry name" value="RNAPII_TF_IWS1"/>
</dbReference>
<reference evidence="2 3" key="1">
    <citation type="submission" date="2022-07" db="EMBL/GenBank/DDBJ databases">
        <title>Genome-wide signatures of adaptation to extreme environments.</title>
        <authorList>
            <person name="Cho C.H."/>
            <person name="Yoon H.S."/>
        </authorList>
    </citation>
    <scope>NUCLEOTIDE SEQUENCE [LARGE SCALE GENOMIC DNA]</scope>
    <source>
        <strain evidence="2 3">DBV 063 E5</strain>
    </source>
</reference>
<feature type="compositionally biased region" description="Basic and acidic residues" evidence="1">
    <location>
        <begin position="28"/>
        <end position="49"/>
    </location>
</feature>
<name>A0AAV9IYN9_CYACA</name>
<dbReference type="PANTHER" id="PTHR46010">
    <property type="entry name" value="PROTEIN IWS1 HOMOLOG"/>
    <property type="match status" value="1"/>
</dbReference>
<evidence type="ECO:0000256" key="1">
    <source>
        <dbReference type="SAM" id="MobiDB-lite"/>
    </source>
</evidence>
<feature type="region of interest" description="Disordered" evidence="1">
    <location>
        <begin position="397"/>
        <end position="443"/>
    </location>
</feature>
<dbReference type="Proteomes" id="UP001301350">
    <property type="component" value="Unassembled WGS sequence"/>
</dbReference>
<feature type="region of interest" description="Disordered" evidence="1">
    <location>
        <begin position="1"/>
        <end position="79"/>
    </location>
</feature>
<accession>A0AAV9IYN9</accession>
<feature type="compositionally biased region" description="Low complexity" evidence="1">
    <location>
        <begin position="363"/>
        <end position="373"/>
    </location>
</feature>
<feature type="compositionally biased region" description="Low complexity" evidence="1">
    <location>
        <begin position="50"/>
        <end position="74"/>
    </location>
</feature>
<proteinExistence type="predicted"/>
<dbReference type="GO" id="GO:0005634">
    <property type="term" value="C:nucleus"/>
    <property type="evidence" value="ECO:0007669"/>
    <property type="project" value="TreeGrafter"/>
</dbReference>